<dbReference type="PANTHER" id="PTHR24246">
    <property type="entry name" value="OLFACTORY RECEPTOR AND ADENOSINE RECEPTOR"/>
    <property type="match status" value="1"/>
</dbReference>
<evidence type="ECO:0000256" key="12">
    <source>
        <dbReference type="SAM" id="Phobius"/>
    </source>
</evidence>
<keyword evidence="3" id="KW-1003">Cell membrane</keyword>
<comment type="similarity">
    <text evidence="2">Belongs to the G-protein coupled receptor 1 family.</text>
</comment>
<dbReference type="Pfam" id="PF00001">
    <property type="entry name" value="7tm_1"/>
    <property type="match status" value="1"/>
</dbReference>
<name>A0A9P0A2J5_BEMTA</name>
<proteinExistence type="inferred from homology"/>
<dbReference type="AlphaFoldDB" id="A0A9P0A2J5"/>
<dbReference type="PROSITE" id="PS50262">
    <property type="entry name" value="G_PROTEIN_RECEP_F1_2"/>
    <property type="match status" value="1"/>
</dbReference>
<dbReference type="Proteomes" id="UP001152759">
    <property type="component" value="Chromosome 10"/>
</dbReference>
<organism evidence="14 15">
    <name type="scientific">Bemisia tabaci</name>
    <name type="common">Sweetpotato whitefly</name>
    <name type="synonym">Aleurodes tabaci</name>
    <dbReference type="NCBI Taxonomy" id="7038"/>
    <lineage>
        <taxon>Eukaryota</taxon>
        <taxon>Metazoa</taxon>
        <taxon>Ecdysozoa</taxon>
        <taxon>Arthropoda</taxon>
        <taxon>Hexapoda</taxon>
        <taxon>Insecta</taxon>
        <taxon>Pterygota</taxon>
        <taxon>Neoptera</taxon>
        <taxon>Paraneoptera</taxon>
        <taxon>Hemiptera</taxon>
        <taxon>Sternorrhyncha</taxon>
        <taxon>Aleyrodoidea</taxon>
        <taxon>Aleyrodidae</taxon>
        <taxon>Aleyrodinae</taxon>
        <taxon>Bemisia</taxon>
    </lineage>
</organism>
<feature type="transmembrane region" description="Helical" evidence="12">
    <location>
        <begin position="329"/>
        <end position="352"/>
    </location>
</feature>
<feature type="transmembrane region" description="Helical" evidence="12">
    <location>
        <begin position="289"/>
        <end position="314"/>
    </location>
</feature>
<feature type="domain" description="G-protein coupled receptors family 1 profile" evidence="13">
    <location>
        <begin position="76"/>
        <end position="350"/>
    </location>
</feature>
<feature type="transmembrane region" description="Helical" evidence="12">
    <location>
        <begin position="99"/>
        <end position="122"/>
    </location>
</feature>
<evidence type="ECO:0000313" key="14">
    <source>
        <dbReference type="EMBL" id="CAH0383058.1"/>
    </source>
</evidence>
<accession>A0A9P0A2J5</accession>
<dbReference type="GO" id="GO:0005886">
    <property type="term" value="C:plasma membrane"/>
    <property type="evidence" value="ECO:0007669"/>
    <property type="project" value="UniProtKB-SubCell"/>
</dbReference>
<evidence type="ECO:0000256" key="5">
    <source>
        <dbReference type="ARBA" id="ARBA00022989"/>
    </source>
</evidence>
<dbReference type="CDD" id="cd00637">
    <property type="entry name" value="7tm_classA_rhodopsin-like"/>
    <property type="match status" value="1"/>
</dbReference>
<feature type="transmembrane region" description="Helical" evidence="12">
    <location>
        <begin position="134"/>
        <end position="158"/>
    </location>
</feature>
<keyword evidence="9" id="KW-0325">Glycoprotein</keyword>
<evidence type="ECO:0000256" key="2">
    <source>
        <dbReference type="ARBA" id="ARBA00010663"/>
    </source>
</evidence>
<feature type="transmembrane region" description="Helical" evidence="12">
    <location>
        <begin position="225"/>
        <end position="248"/>
    </location>
</feature>
<keyword evidence="5 12" id="KW-1133">Transmembrane helix</keyword>
<dbReference type="GO" id="GO:0004930">
    <property type="term" value="F:G protein-coupled receptor activity"/>
    <property type="evidence" value="ECO:0007669"/>
    <property type="project" value="UniProtKB-KW"/>
</dbReference>
<feature type="transmembrane region" description="Helical" evidence="12">
    <location>
        <begin position="179"/>
        <end position="200"/>
    </location>
</feature>
<evidence type="ECO:0000313" key="15">
    <source>
        <dbReference type="Proteomes" id="UP001152759"/>
    </source>
</evidence>
<dbReference type="SUPFAM" id="SSF81321">
    <property type="entry name" value="Family A G protein-coupled receptor-like"/>
    <property type="match status" value="1"/>
</dbReference>
<evidence type="ECO:0000256" key="11">
    <source>
        <dbReference type="SAM" id="MobiDB-lite"/>
    </source>
</evidence>
<evidence type="ECO:0000256" key="3">
    <source>
        <dbReference type="ARBA" id="ARBA00022475"/>
    </source>
</evidence>
<dbReference type="PANTHER" id="PTHR24246:SF27">
    <property type="entry name" value="ADENOSINE RECEPTOR, ISOFORM A"/>
    <property type="match status" value="1"/>
</dbReference>
<gene>
    <name evidence="14" type="ORF">BEMITA_LOCUS2538</name>
</gene>
<evidence type="ECO:0000256" key="9">
    <source>
        <dbReference type="ARBA" id="ARBA00023180"/>
    </source>
</evidence>
<evidence type="ECO:0000256" key="8">
    <source>
        <dbReference type="ARBA" id="ARBA00023170"/>
    </source>
</evidence>
<dbReference type="EMBL" id="OU963871">
    <property type="protein sequence ID" value="CAH0383058.1"/>
    <property type="molecule type" value="Genomic_DNA"/>
</dbReference>
<keyword evidence="4 12" id="KW-0812">Transmembrane</keyword>
<feature type="transmembrane region" description="Helical" evidence="12">
    <location>
        <begin position="61"/>
        <end position="87"/>
    </location>
</feature>
<evidence type="ECO:0000256" key="6">
    <source>
        <dbReference type="ARBA" id="ARBA00023040"/>
    </source>
</evidence>
<keyword evidence="7 12" id="KW-0472">Membrane</keyword>
<keyword evidence="15" id="KW-1185">Reference proteome</keyword>
<evidence type="ECO:0000256" key="4">
    <source>
        <dbReference type="ARBA" id="ARBA00022692"/>
    </source>
</evidence>
<dbReference type="Gene3D" id="1.20.1070.10">
    <property type="entry name" value="Rhodopsin 7-helix transmembrane proteins"/>
    <property type="match status" value="1"/>
</dbReference>
<keyword evidence="10" id="KW-0807">Transducer</keyword>
<evidence type="ECO:0000259" key="13">
    <source>
        <dbReference type="PROSITE" id="PS50262"/>
    </source>
</evidence>
<dbReference type="InterPro" id="IPR017452">
    <property type="entry name" value="GPCR_Rhodpsn_7TM"/>
</dbReference>
<keyword evidence="8" id="KW-0675">Receptor</keyword>
<feature type="region of interest" description="Disordered" evidence="11">
    <location>
        <begin position="430"/>
        <end position="451"/>
    </location>
</feature>
<comment type="subcellular location">
    <subcellularLocation>
        <location evidence="1">Cell membrane</location>
        <topology evidence="1">Multi-pass membrane protein</topology>
    </subcellularLocation>
</comment>
<reference evidence="14" key="1">
    <citation type="submission" date="2021-12" db="EMBL/GenBank/DDBJ databases">
        <authorList>
            <person name="King R."/>
        </authorList>
    </citation>
    <scope>NUCLEOTIDE SEQUENCE</scope>
</reference>
<protein>
    <recommendedName>
        <fullName evidence="13">G-protein coupled receptors family 1 profile domain-containing protein</fullName>
    </recommendedName>
</protein>
<dbReference type="KEGG" id="btab:109037686"/>
<evidence type="ECO:0000256" key="7">
    <source>
        <dbReference type="ARBA" id="ARBA00023136"/>
    </source>
</evidence>
<evidence type="ECO:0000256" key="10">
    <source>
        <dbReference type="ARBA" id="ARBA00023224"/>
    </source>
</evidence>
<keyword evidence="6" id="KW-0297">G-protein coupled receptor</keyword>
<dbReference type="OrthoDB" id="9894375at2759"/>
<evidence type="ECO:0000256" key="1">
    <source>
        <dbReference type="ARBA" id="ARBA00004651"/>
    </source>
</evidence>
<sequence>MEPYDEDRLPLGAANASLSLNLTSLFGDWLNLSEGAGAGADGGPPPTAGTTTDELLTLYMIFVPFMVLFCLASVLFNMVLLLSVCWIQKPISPTLHITLSLAGSDMFTSFNLGFGLFVNSYLPRVHGIKASDCFALLVEAFRLGGLCTTTAHLVLLAINHCLGTFRPLHYPSIVTHGNISFCLVVIWLAPSAIFLLVFTYGFEGEGFQSPVCSTQFFYSMKYRSMVSWTLFVAIALISVIYFHIYLMVKRHQATRRKYRSTYSRNYSYSRRERTVDGLAQAQQERNEKAICTTLLIVGSVVLGLLPVATVYTLVCPTCLFQISSPKVRFYVIFAANFLMILKSTVNSYIYAARMQDIKRALRSMCRSFKALICRRGESFRECRIHHTHGSTHSRSLSRHERKTEVCRLHSNPLPETTQSGRTRNGSVTTYITGNGDNNGYTKKTNQATTRL</sequence>
<dbReference type="InterPro" id="IPR000276">
    <property type="entry name" value="GPCR_Rhodpsn"/>
</dbReference>